<organism evidence="2 3">
    <name type="scientific">Cystobacter ferrugineus</name>
    <dbReference type="NCBI Taxonomy" id="83449"/>
    <lineage>
        <taxon>Bacteria</taxon>
        <taxon>Pseudomonadati</taxon>
        <taxon>Myxococcota</taxon>
        <taxon>Myxococcia</taxon>
        <taxon>Myxococcales</taxon>
        <taxon>Cystobacterineae</taxon>
        <taxon>Archangiaceae</taxon>
        <taxon>Cystobacter</taxon>
    </lineage>
</organism>
<dbReference type="STRING" id="83449.BON30_03960"/>
<sequence>MLPSGIQHDAIYILGVGSQTPVGRTHGSSAAAVRCGISAYAEHPFMLDKRGERIIVARASWLDDMMPMAERLSVLALDAAREALQPMTHSRVRSRIRLHLALSREGLGDQVRARQVADSLVSSLDGAPVDDEVAIVMDGHAGGFLAMKEAVEELRSGRSAACLVGGVDSYMTADRLEAIDFAGNLHSSHNTWGFTPGEGAGFCLMATGATVAELGLTPVAELQAVATAQEGQLLGTRTVCIGEGLTAAFRAVLGTGDRVHHTFCDLNGEIYRADEFGFALCRTSEHFVDATQFTAAAECWGDVGAASAQLALGLAVASWERGYAKGHTLLTWASSARGPLRGAAKIKQAVNPRQ</sequence>
<dbReference type="Proteomes" id="UP000182229">
    <property type="component" value="Unassembled WGS sequence"/>
</dbReference>
<proteinExistence type="predicted"/>
<dbReference type="SUPFAM" id="SSF53901">
    <property type="entry name" value="Thiolase-like"/>
    <property type="match status" value="1"/>
</dbReference>
<dbReference type="Pfam" id="PF00109">
    <property type="entry name" value="ketoacyl-synt"/>
    <property type="match status" value="1"/>
</dbReference>
<gene>
    <name evidence="2" type="ORF">BON30_03960</name>
</gene>
<dbReference type="InterPro" id="IPR014030">
    <property type="entry name" value="Ketoacyl_synth_N"/>
</dbReference>
<keyword evidence="3" id="KW-1185">Reference proteome</keyword>
<dbReference type="EMBL" id="MPIN01000001">
    <property type="protein sequence ID" value="OJH42368.1"/>
    <property type="molecule type" value="Genomic_DNA"/>
</dbReference>
<comment type="caution">
    <text evidence="2">The sequence shown here is derived from an EMBL/GenBank/DDBJ whole genome shotgun (WGS) entry which is preliminary data.</text>
</comment>
<protein>
    <recommendedName>
        <fullName evidence="1">Beta-ketoacyl synthase-like N-terminal domain-containing protein</fullName>
    </recommendedName>
</protein>
<feature type="domain" description="Beta-ketoacyl synthase-like N-terminal" evidence="1">
    <location>
        <begin position="141"/>
        <end position="206"/>
    </location>
</feature>
<dbReference type="GO" id="GO:0016746">
    <property type="term" value="F:acyltransferase activity"/>
    <property type="evidence" value="ECO:0007669"/>
    <property type="project" value="InterPro"/>
</dbReference>
<reference evidence="2 3" key="2">
    <citation type="submission" date="2016-12" db="EMBL/GenBank/DDBJ databases">
        <title>Draft Genome Sequence of Cystobacter ferrugineus Strain Cbfe23.</title>
        <authorList>
            <person name="Akbar S."/>
            <person name="Dowd S.E."/>
            <person name="Stevens D.C."/>
        </authorList>
    </citation>
    <scope>NUCLEOTIDE SEQUENCE [LARGE SCALE GENOMIC DNA]</scope>
    <source>
        <strain evidence="2 3">Cbfe23</strain>
    </source>
</reference>
<accession>A0A1L9BJM5</accession>
<evidence type="ECO:0000313" key="3">
    <source>
        <dbReference type="Proteomes" id="UP000182229"/>
    </source>
</evidence>
<dbReference type="AlphaFoldDB" id="A0A1L9BJM5"/>
<name>A0A1L9BJM5_9BACT</name>
<evidence type="ECO:0000259" key="1">
    <source>
        <dbReference type="Pfam" id="PF00109"/>
    </source>
</evidence>
<dbReference type="InterPro" id="IPR016039">
    <property type="entry name" value="Thiolase-like"/>
</dbReference>
<dbReference type="Gene3D" id="3.40.47.10">
    <property type="match status" value="1"/>
</dbReference>
<reference evidence="3" key="1">
    <citation type="submission" date="2016-11" db="EMBL/GenBank/DDBJ databases">
        <authorList>
            <person name="Shukria A."/>
            <person name="Stevens D.C."/>
        </authorList>
    </citation>
    <scope>NUCLEOTIDE SEQUENCE [LARGE SCALE GENOMIC DNA]</scope>
    <source>
        <strain evidence="3">Cbfe23</strain>
    </source>
</reference>
<evidence type="ECO:0000313" key="2">
    <source>
        <dbReference type="EMBL" id="OJH42368.1"/>
    </source>
</evidence>
<dbReference type="OrthoDB" id="3078238at2"/>